<dbReference type="SUPFAM" id="SSF48452">
    <property type="entry name" value="TPR-like"/>
    <property type="match status" value="2"/>
</dbReference>
<protein>
    <submittedName>
        <fullName evidence="5">Uncharacterized protein</fullName>
    </submittedName>
</protein>
<dbReference type="InterPro" id="IPR019734">
    <property type="entry name" value="TPR_rpt"/>
</dbReference>
<feature type="repeat" description="TPR" evidence="3">
    <location>
        <begin position="611"/>
        <end position="644"/>
    </location>
</feature>
<dbReference type="PANTHER" id="PTHR45641">
    <property type="entry name" value="TETRATRICOPEPTIDE REPEAT PROTEIN (AFU_ORTHOLOGUE AFUA_6G03870)"/>
    <property type="match status" value="1"/>
</dbReference>
<dbReference type="SMART" id="SM00028">
    <property type="entry name" value="TPR"/>
    <property type="match status" value="3"/>
</dbReference>
<keyword evidence="1" id="KW-0677">Repeat</keyword>
<evidence type="ECO:0000313" key="5">
    <source>
        <dbReference type="EMBL" id="CAF3748999.1"/>
    </source>
</evidence>
<dbReference type="Gene3D" id="3.90.176.10">
    <property type="entry name" value="Toxin ADP-ribosyltransferase, Chain A, domain 1"/>
    <property type="match status" value="1"/>
</dbReference>
<proteinExistence type="predicted"/>
<evidence type="ECO:0000256" key="3">
    <source>
        <dbReference type="PROSITE-ProRule" id="PRU00339"/>
    </source>
</evidence>
<keyword evidence="2 3" id="KW-0802">TPR repeat</keyword>
<sequence>MEGSKKLSLWRKRKAVFTVIAVLKRLKRSRLPADTKGNLAVSSSYSEHHHLETYQLLWLTDDENVVVVAQSAQSQQQSFNLKQRLRHIIHEVKLFNNSQECEEYIQTLSSSLENKDEQKIVLLLTEKFSCTTLIERLHNLRQISAFYIYNCLNVVSGRGQTKNEWFDQYQKVKGVFAKSEENQLVNQLKVDQCLREKIDLDSIGITVYNRSSQCDGTELEQRNAMFMYLQLFHEIILRVRSSNPQQLKNDLVNFLKERYNDNEEQLAIINEFEVNYEPKKAIWCYTRESCLYRILNKALRSLDFTVLLPFRFFIVDLHKQLTFEHEQQQQQQQQNLRLLYRGQSIKIEELTLLRENIDKLIGFNSFLSTTNRRTAKFYAEASTMIAEDLYRILFEFEIDSSNQQKKKFFKPFANITHLSHFHDVEDEVLISLGSIFQIKHVEFDDRHSMWLAKLKFCSDDDYALKEVLDYEKQRLPKTSTTLFSLLRMLINMGEYQKAKAICKQLFNESLENNDDIQEENCYFYFGEITRLEGGYDGSYDVSLENYLKCLEMEKKEQDQAAKTSKKNNDEWVAMLCSSIAEVYFRKKQYDLSLDYLKQALTLLPEQHRCRARIYLVMADVYMEKSEYNLSLTLQSKALEIQRENAPEEHSDIGRTYNNMSFVHENKENYELALKYYQESLRIKRKTLPSDHVYIKNTENNVRRVRELMGHNNQSPSLPGEDKK</sequence>
<evidence type="ECO:0000313" key="6">
    <source>
        <dbReference type="Proteomes" id="UP000682733"/>
    </source>
</evidence>
<evidence type="ECO:0000313" key="4">
    <source>
        <dbReference type="EMBL" id="CAF0978377.1"/>
    </source>
</evidence>
<dbReference type="AlphaFoldDB" id="A0A8S2IET3"/>
<dbReference type="EMBL" id="CAJOBA010005608">
    <property type="protein sequence ID" value="CAF3748999.1"/>
    <property type="molecule type" value="Genomic_DNA"/>
</dbReference>
<feature type="repeat" description="TPR" evidence="3">
    <location>
        <begin position="573"/>
        <end position="606"/>
    </location>
</feature>
<reference evidence="5" key="1">
    <citation type="submission" date="2021-02" db="EMBL/GenBank/DDBJ databases">
        <authorList>
            <person name="Nowell W R."/>
        </authorList>
    </citation>
    <scope>NUCLEOTIDE SEQUENCE</scope>
</reference>
<feature type="repeat" description="TPR" evidence="3">
    <location>
        <begin position="653"/>
        <end position="686"/>
    </location>
</feature>
<evidence type="ECO:0000256" key="1">
    <source>
        <dbReference type="ARBA" id="ARBA00022737"/>
    </source>
</evidence>
<accession>A0A8S2IET3</accession>
<dbReference type="Proteomes" id="UP000677228">
    <property type="component" value="Unassembled WGS sequence"/>
</dbReference>
<dbReference type="Gene3D" id="1.25.40.10">
    <property type="entry name" value="Tetratricopeptide repeat domain"/>
    <property type="match status" value="2"/>
</dbReference>
<evidence type="ECO:0000256" key="2">
    <source>
        <dbReference type="ARBA" id="ARBA00022803"/>
    </source>
</evidence>
<dbReference type="Pfam" id="PF13424">
    <property type="entry name" value="TPR_12"/>
    <property type="match status" value="1"/>
</dbReference>
<comment type="caution">
    <text evidence="5">The sequence shown here is derived from an EMBL/GenBank/DDBJ whole genome shotgun (WGS) entry which is preliminary data.</text>
</comment>
<dbReference type="Proteomes" id="UP000682733">
    <property type="component" value="Unassembled WGS sequence"/>
</dbReference>
<gene>
    <name evidence="4" type="ORF">OVA965_LOCUS13453</name>
    <name evidence="5" type="ORF">TMI583_LOCUS13454</name>
</gene>
<organism evidence="5 6">
    <name type="scientific">Didymodactylos carnosus</name>
    <dbReference type="NCBI Taxonomy" id="1234261"/>
    <lineage>
        <taxon>Eukaryota</taxon>
        <taxon>Metazoa</taxon>
        <taxon>Spiralia</taxon>
        <taxon>Gnathifera</taxon>
        <taxon>Rotifera</taxon>
        <taxon>Eurotatoria</taxon>
        <taxon>Bdelloidea</taxon>
        <taxon>Philodinida</taxon>
        <taxon>Philodinidae</taxon>
        <taxon>Didymodactylos</taxon>
    </lineage>
</organism>
<dbReference type="PROSITE" id="PS50005">
    <property type="entry name" value="TPR"/>
    <property type="match status" value="3"/>
</dbReference>
<dbReference type="InterPro" id="IPR011990">
    <property type="entry name" value="TPR-like_helical_dom_sf"/>
</dbReference>
<dbReference type="PANTHER" id="PTHR45641:SF19">
    <property type="entry name" value="NEPHROCYSTIN-3"/>
    <property type="match status" value="1"/>
</dbReference>
<dbReference type="SUPFAM" id="SSF56399">
    <property type="entry name" value="ADP-ribosylation"/>
    <property type="match status" value="1"/>
</dbReference>
<dbReference type="EMBL" id="CAJNOK010005603">
    <property type="protein sequence ID" value="CAF0978377.1"/>
    <property type="molecule type" value="Genomic_DNA"/>
</dbReference>
<name>A0A8S2IET3_9BILA</name>